<dbReference type="EMBL" id="JANPWB010000002">
    <property type="protein sequence ID" value="KAJ1204689.1"/>
    <property type="molecule type" value="Genomic_DNA"/>
</dbReference>
<accession>A0AAV7VV56</accession>
<feature type="region of interest" description="Disordered" evidence="1">
    <location>
        <begin position="380"/>
        <end position="437"/>
    </location>
</feature>
<feature type="compositionally biased region" description="Basic residues" evidence="1">
    <location>
        <begin position="399"/>
        <end position="412"/>
    </location>
</feature>
<proteinExistence type="predicted"/>
<comment type="caution">
    <text evidence="2">The sequence shown here is derived from an EMBL/GenBank/DDBJ whole genome shotgun (WGS) entry which is preliminary data.</text>
</comment>
<feature type="region of interest" description="Disordered" evidence="1">
    <location>
        <begin position="79"/>
        <end position="104"/>
    </location>
</feature>
<dbReference type="AlphaFoldDB" id="A0AAV7VV56"/>
<gene>
    <name evidence="2" type="ORF">NDU88_000129</name>
</gene>
<evidence type="ECO:0000313" key="2">
    <source>
        <dbReference type="EMBL" id="KAJ1204689.1"/>
    </source>
</evidence>
<name>A0AAV7VV56_PLEWA</name>
<dbReference type="Proteomes" id="UP001066276">
    <property type="component" value="Chromosome 1_2"/>
</dbReference>
<sequence length="535" mass="59311">MGTLRASMTRFPVSRETLQDFRGSGEKGAGAEREGERDEVRTRRRSLVEERDEEDERAAVTRDKEKGVYHGEVMDKFLKRKELDSEQNLEPDESPSMSGDQKKAKMVSSSKFSGTRQYSESYISFGFTFTGDANKPTPLCVVCGEKLANSAMVPSKLKRHLQTKHPSLQNKNADYFVRLRENTEKEATFMRKTTKVNERALKASYQVAELIAKSKKSHTVAETLILPACKAIVQEMLGPEAAKEIAKVPLSDNTISRRINDMSADIESVVLEKIRISEKFALQLDESTDISGHAQLLANVRFVDGDAIRENFFFCKALPEKTTGEEIFRVTSEYLEQGGLKPVPHYYLRENQPAPQTPGDTERPVVSSGLCLNASSTEAKDLDRGDLPCSSVSPSARTPHLKKKRGVGRARRGGSGPSLRSPVIHGPSASRTRSSSSSQAWSALLSQLRPLVRLADEWGNSAALNKPHCRSHSSVRVRLLSSGSGLAHHLGLRRIQPFWLVHLSQSSQPPALSHRAMPPLLSQPGGEAKLPWPYR</sequence>
<feature type="compositionally biased region" description="Low complexity" evidence="1">
    <location>
        <begin position="417"/>
        <end position="437"/>
    </location>
</feature>
<feature type="compositionally biased region" description="Basic and acidic residues" evidence="1">
    <location>
        <begin position="57"/>
        <end position="67"/>
    </location>
</feature>
<organism evidence="2 3">
    <name type="scientific">Pleurodeles waltl</name>
    <name type="common">Iberian ribbed newt</name>
    <dbReference type="NCBI Taxonomy" id="8319"/>
    <lineage>
        <taxon>Eukaryota</taxon>
        <taxon>Metazoa</taxon>
        <taxon>Chordata</taxon>
        <taxon>Craniata</taxon>
        <taxon>Vertebrata</taxon>
        <taxon>Euteleostomi</taxon>
        <taxon>Amphibia</taxon>
        <taxon>Batrachia</taxon>
        <taxon>Caudata</taxon>
        <taxon>Salamandroidea</taxon>
        <taxon>Salamandridae</taxon>
        <taxon>Pleurodelinae</taxon>
        <taxon>Pleurodeles</taxon>
    </lineage>
</organism>
<dbReference type="PANTHER" id="PTHR45913">
    <property type="entry name" value="EPM2A-INTERACTING PROTEIN 1"/>
    <property type="match status" value="1"/>
</dbReference>
<keyword evidence="3" id="KW-1185">Reference proteome</keyword>
<reference evidence="2" key="1">
    <citation type="journal article" date="2022" name="bioRxiv">
        <title>Sequencing and chromosome-scale assembly of the giantPleurodeles waltlgenome.</title>
        <authorList>
            <person name="Brown T."/>
            <person name="Elewa A."/>
            <person name="Iarovenko S."/>
            <person name="Subramanian E."/>
            <person name="Araus A.J."/>
            <person name="Petzold A."/>
            <person name="Susuki M."/>
            <person name="Suzuki K.-i.T."/>
            <person name="Hayashi T."/>
            <person name="Toyoda A."/>
            <person name="Oliveira C."/>
            <person name="Osipova E."/>
            <person name="Leigh N.D."/>
            <person name="Simon A."/>
            <person name="Yun M.H."/>
        </authorList>
    </citation>
    <scope>NUCLEOTIDE SEQUENCE</scope>
    <source>
        <strain evidence="2">20211129_DDA</strain>
        <tissue evidence="2">Liver</tissue>
    </source>
</reference>
<dbReference type="PANTHER" id="PTHR45913:SF19">
    <property type="entry name" value="LOW QUALITY PROTEIN: ZINC FINGER BED DOMAIN-CONTAINING PROTEIN 5-LIKE"/>
    <property type="match status" value="1"/>
</dbReference>
<feature type="region of interest" description="Disordered" evidence="1">
    <location>
        <begin position="511"/>
        <end position="535"/>
    </location>
</feature>
<evidence type="ECO:0000256" key="1">
    <source>
        <dbReference type="SAM" id="MobiDB-lite"/>
    </source>
</evidence>
<evidence type="ECO:0000313" key="3">
    <source>
        <dbReference type="Proteomes" id="UP001066276"/>
    </source>
</evidence>
<protein>
    <submittedName>
        <fullName evidence="2">Uncharacterized protein</fullName>
    </submittedName>
</protein>
<feature type="compositionally biased region" description="Basic and acidic residues" evidence="1">
    <location>
        <begin position="17"/>
        <end position="49"/>
    </location>
</feature>
<feature type="region of interest" description="Disordered" evidence="1">
    <location>
        <begin position="1"/>
        <end position="67"/>
    </location>
</feature>